<evidence type="ECO:0000313" key="1">
    <source>
        <dbReference type="EnsemblMetazoa" id="PPA36845.1"/>
    </source>
</evidence>
<organism evidence="1 2">
    <name type="scientific">Pristionchus pacificus</name>
    <name type="common">Parasitic nematode worm</name>
    <dbReference type="NCBI Taxonomy" id="54126"/>
    <lineage>
        <taxon>Eukaryota</taxon>
        <taxon>Metazoa</taxon>
        <taxon>Ecdysozoa</taxon>
        <taxon>Nematoda</taxon>
        <taxon>Chromadorea</taxon>
        <taxon>Rhabditida</taxon>
        <taxon>Rhabditina</taxon>
        <taxon>Diplogasteromorpha</taxon>
        <taxon>Diplogasteroidea</taxon>
        <taxon>Neodiplogasteridae</taxon>
        <taxon>Pristionchus</taxon>
    </lineage>
</organism>
<protein>
    <submittedName>
        <fullName evidence="1">Uncharacterized protein</fullName>
    </submittedName>
</protein>
<dbReference type="AlphaFoldDB" id="A0A2A6BR74"/>
<sequence length="202" mass="21547">MANPATEIASLRSLIRTYHEELYRLVVPDVSVTADGRLRGVFAVAAEATRLDERDLARNPPGGYVRLASTRNSGGLPTALVQLNSVHAAAELVEHGRAVGTTIRRELSFEYPLAARPISDVRAEFSGGASDAIVINLVDPSLGAFADHLMSLSGASHASTNPELADTHVYFGSNSGRIISVVQLIHEMFLGGTQLSCRRAAK</sequence>
<reference evidence="1" key="2">
    <citation type="submission" date="2022-06" db="UniProtKB">
        <authorList>
            <consortium name="EnsemblMetazoa"/>
        </authorList>
    </citation>
    <scope>IDENTIFICATION</scope>
    <source>
        <strain evidence="1">PS312</strain>
    </source>
</reference>
<evidence type="ECO:0000313" key="2">
    <source>
        <dbReference type="Proteomes" id="UP000005239"/>
    </source>
</evidence>
<accession>A0A2A6BR74</accession>
<accession>A0A8R1YSH6</accession>
<dbReference type="Proteomes" id="UP000005239">
    <property type="component" value="Unassembled WGS sequence"/>
</dbReference>
<name>A0A2A6BR74_PRIPA</name>
<dbReference type="EnsemblMetazoa" id="PPA36845.1">
    <property type="protein sequence ID" value="PPA36845.1"/>
    <property type="gene ID" value="WBGene00275214"/>
</dbReference>
<gene>
    <name evidence="1" type="primary">WBGene00275214</name>
</gene>
<reference evidence="2" key="1">
    <citation type="journal article" date="2008" name="Nat. Genet.">
        <title>The Pristionchus pacificus genome provides a unique perspective on nematode lifestyle and parasitism.</title>
        <authorList>
            <person name="Dieterich C."/>
            <person name="Clifton S.W."/>
            <person name="Schuster L.N."/>
            <person name="Chinwalla A."/>
            <person name="Delehaunty K."/>
            <person name="Dinkelacker I."/>
            <person name="Fulton L."/>
            <person name="Fulton R."/>
            <person name="Godfrey J."/>
            <person name="Minx P."/>
            <person name="Mitreva M."/>
            <person name="Roeseler W."/>
            <person name="Tian H."/>
            <person name="Witte H."/>
            <person name="Yang S.P."/>
            <person name="Wilson R.K."/>
            <person name="Sommer R.J."/>
        </authorList>
    </citation>
    <scope>NUCLEOTIDE SEQUENCE [LARGE SCALE GENOMIC DNA]</scope>
    <source>
        <strain evidence="2">PS312</strain>
    </source>
</reference>
<proteinExistence type="predicted"/>
<keyword evidence="2" id="KW-1185">Reference proteome</keyword>